<dbReference type="Proteomes" id="UP000518266">
    <property type="component" value="Unassembled WGS sequence"/>
</dbReference>
<evidence type="ECO:0000256" key="3">
    <source>
        <dbReference type="SAM" id="MobiDB-lite"/>
    </source>
</evidence>
<evidence type="ECO:0000256" key="1">
    <source>
        <dbReference type="ARBA" id="ARBA00022884"/>
    </source>
</evidence>
<reference evidence="5 6" key="1">
    <citation type="submission" date="2020-03" db="EMBL/GenBank/DDBJ databases">
        <title>Dissostichus mawsoni Genome sequencing and assembly.</title>
        <authorList>
            <person name="Park H."/>
        </authorList>
    </citation>
    <scope>NUCLEOTIDE SEQUENCE [LARGE SCALE GENOMIC DNA]</scope>
    <source>
        <strain evidence="5">DM0001</strain>
        <tissue evidence="5">Muscle</tissue>
    </source>
</reference>
<gene>
    <name evidence="5" type="ORF">F7725_011590</name>
</gene>
<dbReference type="PANTHER" id="PTHR48027">
    <property type="entry name" value="HETEROGENEOUS NUCLEAR RIBONUCLEOPROTEIN 87F-RELATED"/>
    <property type="match status" value="1"/>
</dbReference>
<proteinExistence type="predicted"/>
<evidence type="ECO:0000256" key="2">
    <source>
        <dbReference type="PROSITE-ProRule" id="PRU00176"/>
    </source>
</evidence>
<feature type="domain" description="RRM" evidence="4">
    <location>
        <begin position="58"/>
        <end position="97"/>
    </location>
</feature>
<evidence type="ECO:0000313" key="5">
    <source>
        <dbReference type="EMBL" id="KAF3858389.1"/>
    </source>
</evidence>
<name>A0A7J5ZBG2_DISMA</name>
<dbReference type="Pfam" id="PF00076">
    <property type="entry name" value="RRM_1"/>
    <property type="match status" value="1"/>
</dbReference>
<organism evidence="5 6">
    <name type="scientific">Dissostichus mawsoni</name>
    <name type="common">Antarctic cod</name>
    <dbReference type="NCBI Taxonomy" id="36200"/>
    <lineage>
        <taxon>Eukaryota</taxon>
        <taxon>Metazoa</taxon>
        <taxon>Chordata</taxon>
        <taxon>Craniata</taxon>
        <taxon>Vertebrata</taxon>
        <taxon>Euteleostomi</taxon>
        <taxon>Actinopterygii</taxon>
        <taxon>Neopterygii</taxon>
        <taxon>Teleostei</taxon>
        <taxon>Neoteleostei</taxon>
        <taxon>Acanthomorphata</taxon>
        <taxon>Eupercaria</taxon>
        <taxon>Perciformes</taxon>
        <taxon>Notothenioidei</taxon>
        <taxon>Nototheniidae</taxon>
        <taxon>Dissostichus</taxon>
    </lineage>
</organism>
<dbReference type="GO" id="GO:0003723">
    <property type="term" value="F:RNA binding"/>
    <property type="evidence" value="ECO:0007669"/>
    <property type="project" value="UniProtKB-UniRule"/>
</dbReference>
<keyword evidence="1 2" id="KW-0694">RNA-binding</keyword>
<feature type="region of interest" description="Disordered" evidence="3">
    <location>
        <begin position="1"/>
        <end position="42"/>
    </location>
</feature>
<dbReference type="InterPro" id="IPR012677">
    <property type="entry name" value="Nucleotide-bd_a/b_plait_sf"/>
</dbReference>
<dbReference type="InterPro" id="IPR000504">
    <property type="entry name" value="RRM_dom"/>
</dbReference>
<sequence>MSPPVGRGRYGPCRSHGAAEEDSALSTAELPPPPPPSFDLQPVQHTLVPATERMSDEGKLFIGGLSFETNEDSLAAAFDKYGTIEKVDVIRDKETGKLWMDGVFAWMKPERVAAPEEEVTILAREDSEVDSAGVGEEVDTMETGAMVTGATTTEALVERGDLEVVVVAVASTAGAAVADIQATETIGVRVHTVNAPTAMGYDSYGQMCRSYGAAVSSGYMGGTNQDQADSKLEALVDASLPERLSNVMAANERS</sequence>
<protein>
    <recommendedName>
        <fullName evidence="4">RRM domain-containing protein</fullName>
    </recommendedName>
</protein>
<dbReference type="PROSITE" id="PS50102">
    <property type="entry name" value="RRM"/>
    <property type="match status" value="1"/>
</dbReference>
<evidence type="ECO:0000313" key="6">
    <source>
        <dbReference type="Proteomes" id="UP000518266"/>
    </source>
</evidence>
<keyword evidence="6" id="KW-1185">Reference proteome</keyword>
<comment type="caution">
    <text evidence="5">The sequence shown here is derived from an EMBL/GenBank/DDBJ whole genome shotgun (WGS) entry which is preliminary data.</text>
</comment>
<evidence type="ECO:0000259" key="4">
    <source>
        <dbReference type="PROSITE" id="PS50102"/>
    </source>
</evidence>
<dbReference type="EMBL" id="JAAKFY010000004">
    <property type="protein sequence ID" value="KAF3858389.1"/>
    <property type="molecule type" value="Genomic_DNA"/>
</dbReference>
<dbReference type="AlphaFoldDB" id="A0A7J5ZBG2"/>
<accession>A0A7J5ZBG2</accession>
<dbReference type="InterPro" id="IPR035979">
    <property type="entry name" value="RBD_domain_sf"/>
</dbReference>
<dbReference type="InterPro" id="IPR052462">
    <property type="entry name" value="SLIRP/GR-RBP-like"/>
</dbReference>
<dbReference type="SUPFAM" id="SSF54928">
    <property type="entry name" value="RNA-binding domain, RBD"/>
    <property type="match status" value="1"/>
</dbReference>
<dbReference type="Gene3D" id="3.30.70.330">
    <property type="match status" value="1"/>
</dbReference>
<dbReference type="OrthoDB" id="439808at2759"/>